<evidence type="ECO:0000256" key="1">
    <source>
        <dbReference type="SAM" id="MobiDB-lite"/>
    </source>
</evidence>
<comment type="caution">
    <text evidence="2">The sequence shown here is derived from an EMBL/GenBank/DDBJ whole genome shotgun (WGS) entry which is preliminary data.</text>
</comment>
<accession>A0A833SWK3</accession>
<keyword evidence="3" id="KW-1185">Reference proteome</keyword>
<name>A0A833SWK3_PHYIN</name>
<evidence type="ECO:0000313" key="2">
    <source>
        <dbReference type="EMBL" id="KAF4039893.1"/>
    </source>
</evidence>
<sequence length="113" mass="12915">MSSILGKNEVSIPTERVGSILKMNEVGIPTERVSSILGKNERESHRSGWAPNWELEERAVQRNGPAFGKNGERTALGVCPREEKNTRKKWNAWPLRESEEMERRSVPNEKEKT</sequence>
<reference evidence="2" key="1">
    <citation type="submission" date="2020-04" db="EMBL/GenBank/DDBJ databases">
        <title>Hybrid Assembly of Korean Phytophthora infestans isolates.</title>
        <authorList>
            <person name="Prokchorchik M."/>
            <person name="Lee Y."/>
            <person name="Seo J."/>
            <person name="Cho J.-H."/>
            <person name="Park Y.-E."/>
            <person name="Jang D.-C."/>
            <person name="Im J.-S."/>
            <person name="Choi J.-G."/>
            <person name="Park H.-J."/>
            <person name="Lee G.-B."/>
            <person name="Lee Y.-G."/>
            <person name="Hong S.-Y."/>
            <person name="Cho K."/>
            <person name="Sohn K.H."/>
        </authorList>
    </citation>
    <scope>NUCLEOTIDE SEQUENCE</scope>
    <source>
        <strain evidence="2">KR_1_A1</strain>
    </source>
</reference>
<protein>
    <submittedName>
        <fullName evidence="2">Uncharacterized protein</fullName>
    </submittedName>
</protein>
<dbReference type="EMBL" id="WSZM01000158">
    <property type="protein sequence ID" value="KAF4039893.1"/>
    <property type="molecule type" value="Genomic_DNA"/>
</dbReference>
<dbReference type="AlphaFoldDB" id="A0A833SWK3"/>
<gene>
    <name evidence="2" type="ORF">GN244_ATG07916</name>
</gene>
<feature type="region of interest" description="Disordered" evidence="1">
    <location>
        <begin position="63"/>
        <end position="90"/>
    </location>
</feature>
<evidence type="ECO:0000313" key="3">
    <source>
        <dbReference type="Proteomes" id="UP000602510"/>
    </source>
</evidence>
<organism evidence="2 3">
    <name type="scientific">Phytophthora infestans</name>
    <name type="common">Potato late blight agent</name>
    <name type="synonym">Botrytis infestans</name>
    <dbReference type="NCBI Taxonomy" id="4787"/>
    <lineage>
        <taxon>Eukaryota</taxon>
        <taxon>Sar</taxon>
        <taxon>Stramenopiles</taxon>
        <taxon>Oomycota</taxon>
        <taxon>Peronosporomycetes</taxon>
        <taxon>Peronosporales</taxon>
        <taxon>Peronosporaceae</taxon>
        <taxon>Phytophthora</taxon>
    </lineage>
</organism>
<proteinExistence type="predicted"/>
<dbReference type="Proteomes" id="UP000602510">
    <property type="component" value="Unassembled WGS sequence"/>
</dbReference>